<gene>
    <name evidence="2" type="ORF">B0T19DRAFT_435457</name>
</gene>
<dbReference type="PANTHER" id="PTHR10900">
    <property type="entry name" value="PERIOSTIN-RELATED"/>
    <property type="match status" value="1"/>
</dbReference>
<accession>A0AAE0M3V0</accession>
<dbReference type="SUPFAM" id="SSF82153">
    <property type="entry name" value="FAS1 domain"/>
    <property type="match status" value="1"/>
</dbReference>
<dbReference type="Pfam" id="PF02469">
    <property type="entry name" value="Fasciclin"/>
    <property type="match status" value="1"/>
</dbReference>
<dbReference type="Gene3D" id="2.30.180.10">
    <property type="entry name" value="FAS1 domain"/>
    <property type="match status" value="1"/>
</dbReference>
<dbReference type="PROSITE" id="PS50213">
    <property type="entry name" value="FAS1"/>
    <property type="match status" value="1"/>
</dbReference>
<dbReference type="PANTHER" id="PTHR10900:SF77">
    <property type="entry name" value="FI19380P1"/>
    <property type="match status" value="1"/>
</dbReference>
<feature type="domain" description="FAS1" evidence="1">
    <location>
        <begin position="5"/>
        <end position="133"/>
    </location>
</feature>
<dbReference type="InterPro" id="IPR036378">
    <property type="entry name" value="FAS1_dom_sf"/>
</dbReference>
<dbReference type="EMBL" id="JAUEPO010000007">
    <property type="protein sequence ID" value="KAK3317718.1"/>
    <property type="molecule type" value="Genomic_DNA"/>
</dbReference>
<comment type="caution">
    <text evidence="2">The sequence shown here is derived from an EMBL/GenBank/DDBJ whole genome shotgun (WGS) entry which is preliminary data.</text>
</comment>
<dbReference type="SMART" id="SM00554">
    <property type="entry name" value="FAS1"/>
    <property type="match status" value="1"/>
</dbReference>
<dbReference type="InterPro" id="IPR050904">
    <property type="entry name" value="Adhesion/Biosynth-related"/>
</dbReference>
<sequence length="235" mass="24925">MMVPELLETTLRDAYPDLTAFLGALYATNLTSEFANTPNVTIFAPHNAAFQQMARAFLDMDKAELKRILRYHIVPRRVEHTWQLQNASSLNTIDDSSVHITRFNNYIFVNSALLLQTDILIANGVVQMIDNVLNPAAASARPDVSLTSQRPVFTATALSPTGTAAPTPFTSNLPCIVGCPIPEATPATTSTEHYGDGVVRATSSRGNVAAPRCTGLSGAGVGLGLAAVGAVMAAL</sequence>
<reference evidence="2" key="2">
    <citation type="submission" date="2023-06" db="EMBL/GenBank/DDBJ databases">
        <authorList>
            <consortium name="Lawrence Berkeley National Laboratory"/>
            <person name="Haridas S."/>
            <person name="Hensen N."/>
            <person name="Bonometti L."/>
            <person name="Westerberg I."/>
            <person name="Brannstrom I.O."/>
            <person name="Guillou S."/>
            <person name="Cros-Aarteil S."/>
            <person name="Calhoun S."/>
            <person name="Kuo A."/>
            <person name="Mondo S."/>
            <person name="Pangilinan J."/>
            <person name="Riley R."/>
            <person name="Labutti K."/>
            <person name="Andreopoulos B."/>
            <person name="Lipzen A."/>
            <person name="Chen C."/>
            <person name="Yanf M."/>
            <person name="Daum C."/>
            <person name="Ng V."/>
            <person name="Clum A."/>
            <person name="Steindorff A."/>
            <person name="Ohm R."/>
            <person name="Martin F."/>
            <person name="Silar P."/>
            <person name="Natvig D."/>
            <person name="Lalanne C."/>
            <person name="Gautier V."/>
            <person name="Ament-Velasquez S.L."/>
            <person name="Kruys A."/>
            <person name="Hutchinson M.I."/>
            <person name="Powell A.J."/>
            <person name="Barry K."/>
            <person name="Miller A.N."/>
            <person name="Grigoriev I.V."/>
            <person name="Debuchy R."/>
            <person name="Gladieux P."/>
            <person name="Thoren M.H."/>
            <person name="Johannesson H."/>
        </authorList>
    </citation>
    <scope>NUCLEOTIDE SEQUENCE</scope>
    <source>
        <strain evidence="2">SMH4131-1</strain>
    </source>
</reference>
<protein>
    <submittedName>
        <fullName evidence="2">FAS1 domain-containing protein</fullName>
    </submittedName>
</protein>
<name>A0AAE0M3V0_9PEZI</name>
<evidence type="ECO:0000313" key="2">
    <source>
        <dbReference type="EMBL" id="KAK3317718.1"/>
    </source>
</evidence>
<dbReference type="InterPro" id="IPR000782">
    <property type="entry name" value="FAS1_domain"/>
</dbReference>
<evidence type="ECO:0000313" key="3">
    <source>
        <dbReference type="Proteomes" id="UP001286456"/>
    </source>
</evidence>
<keyword evidence="3" id="KW-1185">Reference proteome</keyword>
<evidence type="ECO:0000259" key="1">
    <source>
        <dbReference type="PROSITE" id="PS50213"/>
    </source>
</evidence>
<organism evidence="2 3">
    <name type="scientific">Cercophora scortea</name>
    <dbReference type="NCBI Taxonomy" id="314031"/>
    <lineage>
        <taxon>Eukaryota</taxon>
        <taxon>Fungi</taxon>
        <taxon>Dikarya</taxon>
        <taxon>Ascomycota</taxon>
        <taxon>Pezizomycotina</taxon>
        <taxon>Sordariomycetes</taxon>
        <taxon>Sordariomycetidae</taxon>
        <taxon>Sordariales</taxon>
        <taxon>Lasiosphaeriaceae</taxon>
        <taxon>Cercophora</taxon>
    </lineage>
</organism>
<proteinExistence type="predicted"/>
<dbReference type="AlphaFoldDB" id="A0AAE0M3V0"/>
<dbReference type="Proteomes" id="UP001286456">
    <property type="component" value="Unassembled WGS sequence"/>
</dbReference>
<reference evidence="2" key="1">
    <citation type="journal article" date="2023" name="Mol. Phylogenet. Evol.">
        <title>Genome-scale phylogeny and comparative genomics of the fungal order Sordariales.</title>
        <authorList>
            <person name="Hensen N."/>
            <person name="Bonometti L."/>
            <person name="Westerberg I."/>
            <person name="Brannstrom I.O."/>
            <person name="Guillou S."/>
            <person name="Cros-Aarteil S."/>
            <person name="Calhoun S."/>
            <person name="Haridas S."/>
            <person name="Kuo A."/>
            <person name="Mondo S."/>
            <person name="Pangilinan J."/>
            <person name="Riley R."/>
            <person name="LaButti K."/>
            <person name="Andreopoulos B."/>
            <person name="Lipzen A."/>
            <person name="Chen C."/>
            <person name="Yan M."/>
            <person name="Daum C."/>
            <person name="Ng V."/>
            <person name="Clum A."/>
            <person name="Steindorff A."/>
            <person name="Ohm R.A."/>
            <person name="Martin F."/>
            <person name="Silar P."/>
            <person name="Natvig D.O."/>
            <person name="Lalanne C."/>
            <person name="Gautier V."/>
            <person name="Ament-Velasquez S.L."/>
            <person name="Kruys A."/>
            <person name="Hutchinson M.I."/>
            <person name="Powell A.J."/>
            <person name="Barry K."/>
            <person name="Miller A.N."/>
            <person name="Grigoriev I.V."/>
            <person name="Debuchy R."/>
            <person name="Gladieux P."/>
            <person name="Hiltunen Thoren M."/>
            <person name="Johannesson H."/>
        </authorList>
    </citation>
    <scope>NUCLEOTIDE SEQUENCE</scope>
    <source>
        <strain evidence="2">SMH4131-1</strain>
    </source>
</reference>